<dbReference type="Proteomes" id="UP000595437">
    <property type="component" value="Chromosome 8"/>
</dbReference>
<evidence type="ECO:0000313" key="2">
    <source>
        <dbReference type="Proteomes" id="UP000595437"/>
    </source>
</evidence>
<protein>
    <submittedName>
        <fullName evidence="1">Uncharacterized protein</fullName>
    </submittedName>
</protein>
<proteinExistence type="predicted"/>
<sequence length="75" mass="8295">AIDYALLNAKAQIASSFTKGEYVKPTDLRAILLSAAARYTCLFATIRGYLLQKRSDTSSLSHLNCTSDSEKFKVF</sequence>
<name>A0A7T8HJD0_CALRO</name>
<dbReference type="AlphaFoldDB" id="A0A7T8HJD0"/>
<organism evidence="1 2">
    <name type="scientific">Caligus rogercresseyi</name>
    <name type="common">Sea louse</name>
    <dbReference type="NCBI Taxonomy" id="217165"/>
    <lineage>
        <taxon>Eukaryota</taxon>
        <taxon>Metazoa</taxon>
        <taxon>Ecdysozoa</taxon>
        <taxon>Arthropoda</taxon>
        <taxon>Crustacea</taxon>
        <taxon>Multicrustacea</taxon>
        <taxon>Hexanauplia</taxon>
        <taxon>Copepoda</taxon>
        <taxon>Siphonostomatoida</taxon>
        <taxon>Caligidae</taxon>
        <taxon>Caligus</taxon>
    </lineage>
</organism>
<keyword evidence="2" id="KW-1185">Reference proteome</keyword>
<reference evidence="2" key="1">
    <citation type="submission" date="2021-01" db="EMBL/GenBank/DDBJ databases">
        <title>Caligus Genome Assembly.</title>
        <authorList>
            <person name="Gallardo-Escarate C."/>
        </authorList>
    </citation>
    <scope>NUCLEOTIDE SEQUENCE [LARGE SCALE GENOMIC DNA]</scope>
</reference>
<evidence type="ECO:0000313" key="1">
    <source>
        <dbReference type="EMBL" id="QQP51163.1"/>
    </source>
</evidence>
<dbReference type="EMBL" id="CP045897">
    <property type="protein sequence ID" value="QQP51163.1"/>
    <property type="molecule type" value="Genomic_DNA"/>
</dbReference>
<accession>A0A7T8HJD0</accession>
<gene>
    <name evidence="1" type="ORF">FKW44_012424</name>
</gene>
<feature type="non-terminal residue" evidence="1">
    <location>
        <position position="1"/>
    </location>
</feature>